<feature type="region of interest" description="Disordered" evidence="1">
    <location>
        <begin position="343"/>
        <end position="373"/>
    </location>
</feature>
<organism evidence="4 5">
    <name type="scientific">Leptosia nina</name>
    <dbReference type="NCBI Taxonomy" id="320188"/>
    <lineage>
        <taxon>Eukaryota</taxon>
        <taxon>Metazoa</taxon>
        <taxon>Ecdysozoa</taxon>
        <taxon>Arthropoda</taxon>
        <taxon>Hexapoda</taxon>
        <taxon>Insecta</taxon>
        <taxon>Pterygota</taxon>
        <taxon>Neoptera</taxon>
        <taxon>Endopterygota</taxon>
        <taxon>Lepidoptera</taxon>
        <taxon>Glossata</taxon>
        <taxon>Ditrysia</taxon>
        <taxon>Papilionoidea</taxon>
        <taxon>Pieridae</taxon>
        <taxon>Pierinae</taxon>
        <taxon>Leptosia</taxon>
    </lineage>
</organism>
<evidence type="ECO:0000313" key="4">
    <source>
        <dbReference type="EMBL" id="CAK1548801.1"/>
    </source>
</evidence>
<dbReference type="GO" id="GO:0005576">
    <property type="term" value="C:extracellular region"/>
    <property type="evidence" value="ECO:0007669"/>
    <property type="project" value="InterPro"/>
</dbReference>
<dbReference type="AlphaFoldDB" id="A0AAV1JHJ9"/>
<feature type="signal peptide" evidence="2">
    <location>
        <begin position="1"/>
        <end position="20"/>
    </location>
</feature>
<reference evidence="4 5" key="1">
    <citation type="submission" date="2023-11" db="EMBL/GenBank/DDBJ databases">
        <authorList>
            <person name="Okamura Y."/>
        </authorList>
    </citation>
    <scope>NUCLEOTIDE SEQUENCE [LARGE SCALE GENOMIC DNA]</scope>
</reference>
<gene>
    <name evidence="4" type="ORF">LNINA_LOCUS8153</name>
</gene>
<protein>
    <recommendedName>
        <fullName evidence="3">Chitin-binding type-2 domain-containing protein</fullName>
    </recommendedName>
</protein>
<feature type="region of interest" description="Disordered" evidence="1">
    <location>
        <begin position="153"/>
        <end position="193"/>
    </location>
</feature>
<dbReference type="PANTHER" id="PTHR22933:SF43">
    <property type="entry name" value="LP10131P"/>
    <property type="match status" value="1"/>
</dbReference>
<dbReference type="GO" id="GO:0008061">
    <property type="term" value="F:chitin binding"/>
    <property type="evidence" value="ECO:0007669"/>
    <property type="project" value="InterPro"/>
</dbReference>
<feature type="domain" description="Chitin-binding type-2" evidence="3">
    <location>
        <begin position="64"/>
        <end position="131"/>
    </location>
</feature>
<evidence type="ECO:0000259" key="3">
    <source>
        <dbReference type="PROSITE" id="PS50940"/>
    </source>
</evidence>
<evidence type="ECO:0000256" key="2">
    <source>
        <dbReference type="SAM" id="SignalP"/>
    </source>
</evidence>
<dbReference type="InterPro" id="IPR002557">
    <property type="entry name" value="Chitin-bd_dom"/>
</dbReference>
<feature type="compositionally biased region" description="Basic and acidic residues" evidence="1">
    <location>
        <begin position="343"/>
        <end position="357"/>
    </location>
</feature>
<dbReference type="InterPro" id="IPR052976">
    <property type="entry name" value="Scoloptoxin-like"/>
</dbReference>
<feature type="chain" id="PRO_5043875091" description="Chitin-binding type-2 domain-containing protein" evidence="2">
    <location>
        <begin position="21"/>
        <end position="1245"/>
    </location>
</feature>
<evidence type="ECO:0000313" key="5">
    <source>
        <dbReference type="Proteomes" id="UP001497472"/>
    </source>
</evidence>
<dbReference type="InterPro" id="IPR036508">
    <property type="entry name" value="Chitin-bd_dom_sf"/>
</dbReference>
<keyword evidence="5" id="KW-1185">Reference proteome</keyword>
<keyword evidence="2" id="KW-0732">Signal</keyword>
<name>A0AAV1JHJ9_9NEOP</name>
<dbReference type="PANTHER" id="PTHR22933">
    <property type="entry name" value="FI18007P1-RELATED"/>
    <property type="match status" value="1"/>
</dbReference>
<sequence>MATALLRCILAFLLVISTRADEIELEATSGIVLKMLREMANQTSADTMNLPANATSIRENITDTFSCENRVYGYYADVDNDCQIFHVCLPSQTPSGRNVTYRWSFICPAETVFNQEVLVCTRDRDSIPCEDSPAYYDLNMEIGKIADNKEQVETTNQMESNNQVQTSQNKNEQKETENVPVQNQKRFPSRKKQNMVEKLVEEAVEEMNQKEDLVSDIDGIYEENMTDGTINVDPQPEVLETTIPETVENIEDSRLGSERRLRTGRHGWRGSFSVISSDNSDERYIDSLNDDEKREFLEKIARRILEDYQDHNIPIRESHVNISDDDLNAHTSYVQGILKEERNKQIERRDNQDETKKNQANNRESNENDKFIDLTMRTQKRDKRRNVQHDSKIHNVSIIPVDPVYDGMYDTISKTQVNKSIEGDGLFRNNANKSKKIKHVTEVNNNLGSSQNLQNFFVYDDSSENKGIKSTVINFDTTSNKNEESVREVSNYERKHVVVKTTTPSKKITFNDNKLHFRKESNESDAAFQKINTTEIVELTSAGSTSTIIDYPKTEAATVFSTVKTTSDFDISTEAFATLKENGVLQVIKNNPELVRSKNVLDNHASMVLKASNKTSVPSLMATNTTQDNQILTKSLTSLNTKSSDQQNTTTTTEIVSVHISTDHKNIIKSEIKKHNDIQGARKKNLQQLVISEKTILKDFQTIESLETASKENKSIYYIYEVSAERPPFIPKNVQEQPHYAPVYNYSPEFANYNPHNRFGHDGAAKSKEDEITLNDLKKFIKNIQRRARFKTPNTLLINPYKLQLYNVLKHKNQYNIFDPEPVVPNNENYNPNDYIDMDYFFGRKDDQIMRKGQRHNKHRNKIFPDTHENDHPYVKYSKGRVKDHLRAVRKLLFSKQRFGYIPSIDEKRRNKDKLRHRVYELDEVVDGNKDKDDIAIDYYFGRQNSQEVDLGKNIKYFNNFQYLGSITPIPIERGHKDKSEFKDGKDFENHKEEKKEVVNGLEVTITVLRDFIRMDNEALVNYDWLATAVDIRSAIEKLNDLTLQLKIGEHVHPSDFELLKYIVYLYKSSQFNLNSTLNIELLQSTLSELRKNRKKSMVPKIIKKQKGFRSAIKMWKDFATYLRSLVNNKRETLEQFKSFLAEVDYQLNDLHEAIKHIAMTTTYNSQSHTDFKDVYLKKADRRKLLQVLLHLSLSRLLGLIEDSSKNGLEDNFSNYLRKNRREVQKAKTEFRFVLRLLQELKKIN</sequence>
<dbReference type="Pfam" id="PF01607">
    <property type="entry name" value="CBM_14"/>
    <property type="match status" value="1"/>
</dbReference>
<dbReference type="PROSITE" id="PS50940">
    <property type="entry name" value="CHIT_BIND_II"/>
    <property type="match status" value="1"/>
</dbReference>
<dbReference type="SUPFAM" id="SSF57625">
    <property type="entry name" value="Invertebrate chitin-binding proteins"/>
    <property type="match status" value="1"/>
</dbReference>
<dbReference type="Proteomes" id="UP001497472">
    <property type="component" value="Unassembled WGS sequence"/>
</dbReference>
<comment type="caution">
    <text evidence="4">The sequence shown here is derived from an EMBL/GenBank/DDBJ whole genome shotgun (WGS) entry which is preliminary data.</text>
</comment>
<feature type="compositionally biased region" description="Polar residues" evidence="1">
    <location>
        <begin position="153"/>
        <end position="170"/>
    </location>
</feature>
<proteinExistence type="predicted"/>
<accession>A0AAV1JHJ9</accession>
<evidence type="ECO:0000256" key="1">
    <source>
        <dbReference type="SAM" id="MobiDB-lite"/>
    </source>
</evidence>
<dbReference type="EMBL" id="CAVLEF010000011">
    <property type="protein sequence ID" value="CAK1548801.1"/>
    <property type="molecule type" value="Genomic_DNA"/>
</dbReference>